<evidence type="ECO:0000313" key="2">
    <source>
        <dbReference type="Proteomes" id="UP001519460"/>
    </source>
</evidence>
<dbReference type="Proteomes" id="UP001519460">
    <property type="component" value="Unassembled WGS sequence"/>
</dbReference>
<keyword evidence="2" id="KW-1185">Reference proteome</keyword>
<evidence type="ECO:0000313" key="1">
    <source>
        <dbReference type="EMBL" id="KAK7446962.1"/>
    </source>
</evidence>
<name>A0ABD0J0Y1_9CAEN</name>
<accession>A0ABD0J0Y1</accession>
<reference evidence="1 2" key="1">
    <citation type="journal article" date="2023" name="Sci. Data">
        <title>Genome assembly of the Korean intertidal mud-creeper Batillaria attramentaria.</title>
        <authorList>
            <person name="Patra A.K."/>
            <person name="Ho P.T."/>
            <person name="Jun S."/>
            <person name="Lee S.J."/>
            <person name="Kim Y."/>
            <person name="Won Y.J."/>
        </authorList>
    </citation>
    <scope>NUCLEOTIDE SEQUENCE [LARGE SCALE GENOMIC DNA]</scope>
    <source>
        <strain evidence="1">Wonlab-2016</strain>
    </source>
</reference>
<dbReference type="AlphaFoldDB" id="A0ABD0J0Y1"/>
<feature type="non-terminal residue" evidence="1">
    <location>
        <position position="1"/>
    </location>
</feature>
<dbReference type="EMBL" id="JACVVK020000775">
    <property type="protein sequence ID" value="KAK7446962.1"/>
    <property type="molecule type" value="Genomic_DNA"/>
</dbReference>
<comment type="caution">
    <text evidence="1">The sequence shown here is derived from an EMBL/GenBank/DDBJ whole genome shotgun (WGS) entry which is preliminary data.</text>
</comment>
<gene>
    <name evidence="1" type="ORF">BaRGS_00040220</name>
</gene>
<organism evidence="1 2">
    <name type="scientific">Batillaria attramentaria</name>
    <dbReference type="NCBI Taxonomy" id="370345"/>
    <lineage>
        <taxon>Eukaryota</taxon>
        <taxon>Metazoa</taxon>
        <taxon>Spiralia</taxon>
        <taxon>Lophotrochozoa</taxon>
        <taxon>Mollusca</taxon>
        <taxon>Gastropoda</taxon>
        <taxon>Caenogastropoda</taxon>
        <taxon>Sorbeoconcha</taxon>
        <taxon>Cerithioidea</taxon>
        <taxon>Batillariidae</taxon>
        <taxon>Batillaria</taxon>
    </lineage>
</organism>
<protein>
    <submittedName>
        <fullName evidence="1">Uncharacterized protein</fullName>
    </submittedName>
</protein>
<proteinExistence type="predicted"/>
<feature type="non-terminal residue" evidence="1">
    <location>
        <position position="144"/>
    </location>
</feature>
<sequence>SDSARWKINHECARPPTCELGVVVSIPVDHVLDPGQESQPIMWTAPVTCDESPLCWSPSCCAKSCGNHVHPTCLSRADAERGAAAGGLQGVAHGQNYHYSNGWHPGKRSRPLAASLFRASMGVSSDDACSFRPQVIVAMNNIVQ</sequence>